<dbReference type="PANTHER" id="PTHR11736">
    <property type="entry name" value="MELANOMA-ASSOCIATED ANTIGEN MAGE ANTIGEN"/>
    <property type="match status" value="1"/>
</dbReference>
<dbReference type="InterPro" id="IPR002190">
    <property type="entry name" value="MHD_dom"/>
</dbReference>
<dbReference type="GO" id="GO:0000122">
    <property type="term" value="P:negative regulation of transcription by RNA polymerase II"/>
    <property type="evidence" value="ECO:0007669"/>
    <property type="project" value="TreeGrafter"/>
</dbReference>
<evidence type="ECO:0000313" key="4">
    <source>
        <dbReference type="Proteomes" id="UP000694554"/>
    </source>
</evidence>
<dbReference type="Pfam" id="PF01454">
    <property type="entry name" value="MAGE"/>
    <property type="match status" value="1"/>
</dbReference>
<dbReference type="GO" id="GO:0005634">
    <property type="term" value="C:nucleus"/>
    <property type="evidence" value="ECO:0007669"/>
    <property type="project" value="TreeGrafter"/>
</dbReference>
<reference evidence="3" key="3">
    <citation type="submission" date="2025-09" db="UniProtKB">
        <authorList>
            <consortium name="Ensembl"/>
        </authorList>
    </citation>
    <scope>IDENTIFICATION</scope>
</reference>
<evidence type="ECO:0000313" key="3">
    <source>
        <dbReference type="Ensembl" id="ENSPSNP00000031145.1"/>
    </source>
</evidence>
<dbReference type="PROSITE" id="PS50838">
    <property type="entry name" value="MAGE"/>
    <property type="match status" value="1"/>
</dbReference>
<dbReference type="Proteomes" id="UP000694554">
    <property type="component" value="Chromosome X"/>
</dbReference>
<dbReference type="FunFam" id="1.10.10.1200:FF:000007">
    <property type="entry name" value="Melanoma-associated antigen C2"/>
    <property type="match status" value="1"/>
</dbReference>
<dbReference type="InterPro" id="IPR041898">
    <property type="entry name" value="MAGE_WH1"/>
</dbReference>
<sequence>MPRGQKSKRRAREKRHQAQGETQSLKRAQATEAAEAEAVAAEEIPESPSSPASVSQDTSQSSPAAGTCQEPQVAPATTSRDEGVSCPGSEEGAQSQDEKSAGTSQAAPSTRSSCRDPLTRKVRIFVQFLLEKYKTKKPILQAALLKTLNRKYRKHFPEILGRACKIMEVVFGLELKEVDRSNHSYALISKMALPSDGSPSDEFGLPKSGLLMVLLGMIFTKGNRATEEEFWEFLNALGFYAGRRHLIFGEPTRFISKDFVMQKYLTYCQVPNSNPPRYEFLWGPRAHAETSKMKVLEFVAKIIGTVPSALPNLYEEALKDEEERAKVRKIWHCNRHCHGNVKGDHRKYLGTKNGENRE</sequence>
<feature type="compositionally biased region" description="Low complexity" evidence="1">
    <location>
        <begin position="28"/>
        <end position="64"/>
    </location>
</feature>
<dbReference type="SMART" id="SM01392">
    <property type="entry name" value="MAGE_N"/>
    <property type="match status" value="1"/>
</dbReference>
<feature type="domain" description="MAGE" evidence="2">
    <location>
        <begin position="118"/>
        <end position="317"/>
    </location>
</feature>
<dbReference type="SMART" id="SM01373">
    <property type="entry name" value="MAGE"/>
    <property type="match status" value="1"/>
</dbReference>
<reference evidence="3" key="1">
    <citation type="submission" date="2019-08" db="EMBL/GenBank/DDBJ databases">
        <title>Phocoena sinus (Vaquita) genome, mPhoSin1, primary haplotype.</title>
        <authorList>
            <person name="Morin P."/>
            <person name="Mountcastle J."/>
            <person name="Fungtammasan C."/>
            <person name="Rhie A."/>
            <person name="Rojas-Bracho L."/>
            <person name="Smith C.R."/>
            <person name="Taylor B.L."/>
            <person name="Gulland F.M.D."/>
            <person name="Musser W."/>
            <person name="Houck M."/>
            <person name="Haase B."/>
            <person name="Paez S."/>
            <person name="Howe K."/>
            <person name="Torrance J."/>
            <person name="Formenti G."/>
            <person name="Phillippy A."/>
            <person name="Ryder O."/>
            <person name="Jarvis E.D."/>
            <person name="Fedrigo O."/>
        </authorList>
    </citation>
    <scope>NUCLEOTIDE SEQUENCE [LARGE SCALE GENOMIC DNA]</scope>
</reference>
<dbReference type="InterPro" id="IPR041899">
    <property type="entry name" value="MAGE_WH2"/>
</dbReference>
<dbReference type="GeneTree" id="ENSGT00940000159951"/>
<dbReference type="PANTHER" id="PTHR11736:SF67">
    <property type="entry name" value="MELANOMA-ASSOCIATED ANTIGEN B6B"/>
    <property type="match status" value="1"/>
</dbReference>
<feature type="region of interest" description="Disordered" evidence="1">
    <location>
        <begin position="1"/>
        <end position="114"/>
    </location>
</feature>
<dbReference type="InterPro" id="IPR037445">
    <property type="entry name" value="MAGE"/>
</dbReference>
<feature type="compositionally biased region" description="Basic residues" evidence="1">
    <location>
        <begin position="1"/>
        <end position="17"/>
    </location>
</feature>
<protein>
    <recommendedName>
        <fullName evidence="2">MAGE domain-containing protein</fullName>
    </recommendedName>
</protein>
<keyword evidence="4" id="KW-1185">Reference proteome</keyword>
<dbReference type="Gene3D" id="1.10.10.1210">
    <property type="entry name" value="MAGE homology domain, winged helix WH2 motif"/>
    <property type="match status" value="1"/>
</dbReference>
<accession>A0A8C9EF10</accession>
<proteinExistence type="predicted"/>
<dbReference type="Pfam" id="PF12440">
    <property type="entry name" value="MAGE_N"/>
    <property type="match status" value="1"/>
</dbReference>
<dbReference type="Gene3D" id="1.10.10.1200">
    <property type="entry name" value="MAGE homology domain, winged helix WH1 motif"/>
    <property type="match status" value="1"/>
</dbReference>
<feature type="compositionally biased region" description="Polar residues" evidence="1">
    <location>
        <begin position="101"/>
        <end position="112"/>
    </location>
</feature>
<organism evidence="3 4">
    <name type="scientific">Phocoena sinus</name>
    <name type="common">Vaquita</name>
    <dbReference type="NCBI Taxonomy" id="42100"/>
    <lineage>
        <taxon>Eukaryota</taxon>
        <taxon>Metazoa</taxon>
        <taxon>Chordata</taxon>
        <taxon>Craniata</taxon>
        <taxon>Vertebrata</taxon>
        <taxon>Euteleostomi</taxon>
        <taxon>Mammalia</taxon>
        <taxon>Eutheria</taxon>
        <taxon>Laurasiatheria</taxon>
        <taxon>Artiodactyla</taxon>
        <taxon>Whippomorpha</taxon>
        <taxon>Cetacea</taxon>
        <taxon>Odontoceti</taxon>
        <taxon>Phocoenidae</taxon>
        <taxon>Phocoena</taxon>
    </lineage>
</organism>
<reference evidence="3" key="2">
    <citation type="submission" date="2025-08" db="UniProtKB">
        <authorList>
            <consortium name="Ensembl"/>
        </authorList>
    </citation>
    <scope>IDENTIFICATION</scope>
</reference>
<evidence type="ECO:0000259" key="2">
    <source>
        <dbReference type="PROSITE" id="PS50838"/>
    </source>
</evidence>
<dbReference type="Ensembl" id="ENSPSNT00000034941.1">
    <property type="protein sequence ID" value="ENSPSNP00000031145.1"/>
    <property type="gene ID" value="ENSPSNG00000022464.1"/>
</dbReference>
<evidence type="ECO:0000256" key="1">
    <source>
        <dbReference type="SAM" id="MobiDB-lite"/>
    </source>
</evidence>
<name>A0A8C9EF10_PHOSS</name>
<dbReference type="AlphaFoldDB" id="A0A8C9EF10"/>
<dbReference type="InterPro" id="IPR021072">
    <property type="entry name" value="MAGE_N"/>
</dbReference>
<dbReference type="FunFam" id="1.10.10.1210:FF:000001">
    <property type="entry name" value="melanoma-associated antigen D1"/>
    <property type="match status" value="1"/>
</dbReference>